<sequence>MRLVRELDAGNSFLRLTREDHADHIFLGETVGFPFWNAQLCGTTVVWMRMMLVEPARDMPAQPGPRLPERVDARLIDGHQHLHFVDLDDMGVSGVLTVGACLRILEAVHRGVTTEGEKTYEGHFLTVHDSGIVTPFSL</sequence>
<comment type="caution">
    <text evidence="1">The sequence shown here is derived from an EMBL/GenBank/DDBJ whole genome shotgun (WGS) entry which is preliminary data.</text>
</comment>
<organism evidence="1 2">
    <name type="scientific">Gluconobacter potus</name>
    <dbReference type="NCBI Taxonomy" id="2724927"/>
    <lineage>
        <taxon>Bacteria</taxon>
        <taxon>Pseudomonadati</taxon>
        <taxon>Pseudomonadota</taxon>
        <taxon>Alphaproteobacteria</taxon>
        <taxon>Acetobacterales</taxon>
        <taxon>Acetobacteraceae</taxon>
        <taxon>Gluconobacter</taxon>
    </lineage>
</organism>
<reference evidence="1 2" key="1">
    <citation type="submission" date="2015-06" db="EMBL/GenBank/DDBJ databases">
        <title>Improved classification and identification of acetic acid bacteria using matrix-assisted laser desorption/ionization time-of-flight mass spectrometry; Gluconobacter nephelii and Gluconobacter uchimurae are later heterotypic synonyms of Gluconobacter japonicus and Gluconobacter oxydans, respectively.</title>
        <authorList>
            <person name="Li L."/>
            <person name="Cleenwerck I."/>
            <person name="De Vuyst L."/>
            <person name="Vandamme P."/>
        </authorList>
    </citation>
    <scope>NUCLEOTIDE SEQUENCE [LARGE SCALE GENOMIC DNA]</scope>
    <source>
        <strain evidence="1 2">LMG 1764</strain>
    </source>
</reference>
<dbReference type="RefSeq" id="WP_062497221.1">
    <property type="nucleotide sequence ID" value="NZ_LHZB01000118.1"/>
</dbReference>
<dbReference type="EMBL" id="LHZB01000118">
    <property type="protein sequence ID" value="KXU99987.1"/>
    <property type="molecule type" value="Genomic_DNA"/>
</dbReference>
<proteinExistence type="predicted"/>
<dbReference type="AlphaFoldDB" id="A0A149QRN1"/>
<evidence type="ECO:0000313" key="1">
    <source>
        <dbReference type="EMBL" id="KXU99987.1"/>
    </source>
</evidence>
<evidence type="ECO:0000313" key="2">
    <source>
        <dbReference type="Proteomes" id="UP000075573"/>
    </source>
</evidence>
<accession>A0A149QRN1</accession>
<gene>
    <name evidence="1" type="ORF">AD929_12205</name>
</gene>
<dbReference type="Proteomes" id="UP000075573">
    <property type="component" value="Unassembled WGS sequence"/>
</dbReference>
<dbReference type="PATRIC" id="fig|442.7.peg.3258"/>
<protein>
    <submittedName>
        <fullName evidence="1">Uncharacterized protein</fullName>
    </submittedName>
</protein>
<name>A0A149QRN1_9PROT</name>